<keyword evidence="7" id="KW-1185">Reference proteome</keyword>
<dbReference type="SUPFAM" id="SSF56801">
    <property type="entry name" value="Acetyl-CoA synthetase-like"/>
    <property type="match status" value="1"/>
</dbReference>
<dbReference type="Proteomes" id="UP000662703">
    <property type="component" value="Unassembled WGS sequence"/>
</dbReference>
<dbReference type="Gene3D" id="3.40.50.12780">
    <property type="entry name" value="N-terminal domain of ligase-like"/>
    <property type="match status" value="1"/>
</dbReference>
<dbReference type="PROSITE" id="PS00210">
    <property type="entry name" value="HEMOCYANIN_2"/>
    <property type="match status" value="1"/>
</dbReference>
<evidence type="ECO:0000256" key="3">
    <source>
        <dbReference type="ARBA" id="ARBA00022741"/>
    </source>
</evidence>
<dbReference type="RefSeq" id="WP_194866330.1">
    <property type="nucleotide sequence ID" value="NZ_ARXX01000094.1"/>
</dbReference>
<protein>
    <submittedName>
        <fullName evidence="6">Long-chain-acyl-CoA synthetase</fullName>
    </submittedName>
</protein>
<sequence length="335" mass="36562">MRHGDVITLPKLLTKVPEVVGNLPALIKGARLGKLTDTRRPVGLGVAIERVAAEHPAGIALIQDERAFTYATLNGWANRIADYLAAIGLEKGDTVAVNLENRPELLATVIGCAKLGVCAALLNTSQRGKVLVHSFNLVAPKAAVIGAEQVAAIREVRDRLDLKEHFLYFADQDTLADPGEAPEGYVNLAEAIKRRSSANPASSQRTFLRDPLFYIYTSGTTGLPKAVVFNHGRWEKAYGGFGFSSVRLDAHDRLYCTLPFYHATGLVVCWASVIAGRGGLVLARRFSASRFWQDVRRHDCTAFGYVGELCRYLHEQPEKPDDADNPVRTIVGNGL</sequence>
<name>A0ABS0AW37_9GAMM</name>
<evidence type="ECO:0000313" key="6">
    <source>
        <dbReference type="EMBL" id="MBF5058354.1"/>
    </source>
</evidence>
<dbReference type="InterPro" id="IPR042099">
    <property type="entry name" value="ANL_N_sf"/>
</dbReference>
<evidence type="ECO:0000259" key="5">
    <source>
        <dbReference type="Pfam" id="PF00501"/>
    </source>
</evidence>
<dbReference type="PANTHER" id="PTHR43107:SF15">
    <property type="entry name" value="FATTY ACID TRANSPORT PROTEIN 3, ISOFORM A"/>
    <property type="match status" value="1"/>
</dbReference>
<comment type="caution">
    <text evidence="6">The sequence shown here is derived from an EMBL/GenBank/DDBJ whole genome shotgun (WGS) entry which is preliminary data.</text>
</comment>
<reference evidence="6 7" key="1">
    <citation type="submission" date="2012-09" db="EMBL/GenBank/DDBJ databases">
        <title>Genome Sequence of alkane-degrading Bacterium Alcanivorax sp. 521-1.</title>
        <authorList>
            <person name="Lai Q."/>
            <person name="Shao Z."/>
        </authorList>
    </citation>
    <scope>NUCLEOTIDE SEQUENCE [LARGE SCALE GENOMIC DNA]</scope>
    <source>
        <strain evidence="6 7">521-1</strain>
    </source>
</reference>
<dbReference type="InterPro" id="IPR013788">
    <property type="entry name" value="Hemocyanin/hexamerin"/>
</dbReference>
<proteinExistence type="inferred from homology"/>
<evidence type="ECO:0000256" key="4">
    <source>
        <dbReference type="ARBA" id="ARBA00022840"/>
    </source>
</evidence>
<gene>
    <name evidence="6" type="ORF">Y5W_03648</name>
</gene>
<dbReference type="InterPro" id="IPR000873">
    <property type="entry name" value="AMP-dep_synth/lig_dom"/>
</dbReference>
<evidence type="ECO:0000256" key="2">
    <source>
        <dbReference type="ARBA" id="ARBA00022598"/>
    </source>
</evidence>
<comment type="similarity">
    <text evidence="1">Belongs to the ATP-dependent AMP-binding enzyme family.</text>
</comment>
<evidence type="ECO:0000313" key="7">
    <source>
        <dbReference type="Proteomes" id="UP000662703"/>
    </source>
</evidence>
<keyword evidence="2" id="KW-0436">Ligase</keyword>
<feature type="non-terminal residue" evidence="6">
    <location>
        <position position="335"/>
    </location>
</feature>
<evidence type="ECO:0000256" key="1">
    <source>
        <dbReference type="ARBA" id="ARBA00006432"/>
    </source>
</evidence>
<feature type="domain" description="AMP-dependent synthetase/ligase" evidence="5">
    <location>
        <begin position="49"/>
        <end position="330"/>
    </location>
</feature>
<keyword evidence="4" id="KW-0067">ATP-binding</keyword>
<organism evidence="6 7">
    <name type="scientific">Alloalcanivorax profundimaris</name>
    <dbReference type="NCBI Taxonomy" id="2735259"/>
    <lineage>
        <taxon>Bacteria</taxon>
        <taxon>Pseudomonadati</taxon>
        <taxon>Pseudomonadota</taxon>
        <taxon>Gammaproteobacteria</taxon>
        <taxon>Oceanospirillales</taxon>
        <taxon>Alcanivoracaceae</taxon>
        <taxon>Alloalcanivorax</taxon>
    </lineage>
</organism>
<dbReference type="PROSITE" id="PS00455">
    <property type="entry name" value="AMP_BINDING"/>
    <property type="match status" value="1"/>
</dbReference>
<keyword evidence="3" id="KW-0547">Nucleotide-binding</keyword>
<accession>A0ABS0AW37</accession>
<dbReference type="PANTHER" id="PTHR43107">
    <property type="entry name" value="LONG-CHAIN FATTY ACID TRANSPORT PROTEIN"/>
    <property type="match status" value="1"/>
</dbReference>
<dbReference type="InterPro" id="IPR020845">
    <property type="entry name" value="AMP-binding_CS"/>
</dbReference>
<dbReference type="Pfam" id="PF00501">
    <property type="entry name" value="AMP-binding"/>
    <property type="match status" value="1"/>
</dbReference>
<dbReference type="EMBL" id="ARXX01000094">
    <property type="protein sequence ID" value="MBF5058354.1"/>
    <property type="molecule type" value="Genomic_DNA"/>
</dbReference>